<protein>
    <submittedName>
        <fullName evidence="1">YlmH/Sll1252 family protein</fullName>
    </submittedName>
</protein>
<comment type="caution">
    <text evidence="1">The sequence shown here is derived from an EMBL/GenBank/DDBJ whole genome shotgun (WGS) entry which is preliminary data.</text>
</comment>
<organism evidence="1 2">
    <name type="scientific">Gracilibacillus pellucidus</name>
    <dbReference type="NCBI Taxonomy" id="3095368"/>
    <lineage>
        <taxon>Bacteria</taxon>
        <taxon>Bacillati</taxon>
        <taxon>Bacillota</taxon>
        <taxon>Bacilli</taxon>
        <taxon>Bacillales</taxon>
        <taxon>Bacillaceae</taxon>
        <taxon>Gracilibacillus</taxon>
    </lineage>
</organism>
<gene>
    <name evidence="1" type="ORF">SH601_03000</name>
</gene>
<sequence>MDLYQHFRKEEYPFIDQVLSWREEVTTRYQHRLTDFLHPREQKIFETVIGNDEELQLSFFGGWNQAERKRAVLAPYYEEVCESTFEMDLLQATFPQKFVSIEHRDVLGAFLSAGIKRKKIGDIVIHNDTIQIVVAKDITGYLITNVTSIKKATVTFVSVSMQERLPSQDKWQSHTATCASLRLDVMLKEMYQMSRQQAVTLIKKGLVKVNFQTIEESAYLLEEEDLISIRGKGRSRITELQGRTKKDKIRVVFEKLL</sequence>
<evidence type="ECO:0000313" key="2">
    <source>
        <dbReference type="Proteomes" id="UP001277972"/>
    </source>
</evidence>
<accession>A0ACC6M242</accession>
<evidence type="ECO:0000313" key="1">
    <source>
        <dbReference type="EMBL" id="MDX8044945.1"/>
    </source>
</evidence>
<reference evidence="1" key="1">
    <citation type="submission" date="2023-11" db="EMBL/GenBank/DDBJ databases">
        <title>Gracilibacillus pellucida a moderately halophilic bacterium isolated from saline soil in Xinjiang province.</title>
        <authorList>
            <person name="Zhang Z."/>
            <person name="Tan F."/>
            <person name="Wang Y."/>
            <person name="Xia M."/>
        </authorList>
    </citation>
    <scope>NUCLEOTIDE SEQUENCE</scope>
    <source>
        <strain evidence="1">S3-1-1</strain>
    </source>
</reference>
<proteinExistence type="predicted"/>
<dbReference type="Proteomes" id="UP001277972">
    <property type="component" value="Unassembled WGS sequence"/>
</dbReference>
<dbReference type="EMBL" id="JAWZSR010000001">
    <property type="protein sequence ID" value="MDX8044945.1"/>
    <property type="molecule type" value="Genomic_DNA"/>
</dbReference>
<name>A0ACC6M242_9BACI</name>
<keyword evidence="2" id="KW-1185">Reference proteome</keyword>